<dbReference type="Gene3D" id="3.40.50.150">
    <property type="entry name" value="Vaccinia Virus protein VP39"/>
    <property type="match status" value="1"/>
</dbReference>
<proteinExistence type="predicted"/>
<evidence type="ECO:0000313" key="2">
    <source>
        <dbReference type="Proteomes" id="UP001295423"/>
    </source>
</evidence>
<gene>
    <name evidence="1" type="ORF">CYCCA115_LOCUS6033</name>
</gene>
<organism evidence="1 2">
    <name type="scientific">Cylindrotheca closterium</name>
    <dbReference type="NCBI Taxonomy" id="2856"/>
    <lineage>
        <taxon>Eukaryota</taxon>
        <taxon>Sar</taxon>
        <taxon>Stramenopiles</taxon>
        <taxon>Ochrophyta</taxon>
        <taxon>Bacillariophyta</taxon>
        <taxon>Bacillariophyceae</taxon>
        <taxon>Bacillariophycidae</taxon>
        <taxon>Bacillariales</taxon>
        <taxon>Bacillariaceae</taxon>
        <taxon>Cylindrotheca</taxon>
    </lineage>
</organism>
<keyword evidence="2" id="KW-1185">Reference proteome</keyword>
<accession>A0AAD2CMY9</accession>
<sequence length="369" mass="40297">MKSVYPVLLFLSIPPESSLGFHVPIYPFPSPGRSRFQPFEAAKGGASKGFGGKISAKPKRPNKASVVKQLQKKYGGTSPEDIARGTQRIIDKRLQNLSPHLQEALNLYQYLRKWNYQINIMSASPSSHIRQEQLDEVKRAQEELDKLLKTHSLTTTDLHNVLQAATWDASADAKVARSIRGDMPTDIQRKVQKGCDSVATAIGNDGKILDVGCGYGVTIPFMKKSGIAASQMYGIDLSTEMIRNAEVLYPSSNWTAGDFFAYQPSTAFDAILFCSSLHDLPDPEKALTKAASLLNPEGIIVVLHAQGASQVLNQVRSNPVLVQRGLPTAVELRSIPGLKLIADPAAPSSQQESRDGYIAILKKYDHTVG</sequence>
<dbReference type="InterPro" id="IPR029063">
    <property type="entry name" value="SAM-dependent_MTases_sf"/>
</dbReference>
<name>A0AAD2CMY9_9STRA</name>
<reference evidence="1" key="1">
    <citation type="submission" date="2023-08" db="EMBL/GenBank/DDBJ databases">
        <authorList>
            <person name="Audoor S."/>
            <person name="Bilcke G."/>
        </authorList>
    </citation>
    <scope>NUCLEOTIDE SEQUENCE</scope>
</reference>
<dbReference type="Pfam" id="PF13489">
    <property type="entry name" value="Methyltransf_23"/>
    <property type="match status" value="1"/>
</dbReference>
<dbReference type="CDD" id="cd02440">
    <property type="entry name" value="AdoMet_MTases"/>
    <property type="match status" value="1"/>
</dbReference>
<dbReference type="EMBL" id="CAKOGP040000691">
    <property type="protein sequence ID" value="CAJ1938224.1"/>
    <property type="molecule type" value="Genomic_DNA"/>
</dbReference>
<comment type="caution">
    <text evidence="1">The sequence shown here is derived from an EMBL/GenBank/DDBJ whole genome shotgun (WGS) entry which is preliminary data.</text>
</comment>
<dbReference type="AlphaFoldDB" id="A0AAD2CMY9"/>
<protein>
    <recommendedName>
        <fullName evidence="3">Methyltransferase type 11 domain-containing protein</fullName>
    </recommendedName>
</protein>
<dbReference type="Proteomes" id="UP001295423">
    <property type="component" value="Unassembled WGS sequence"/>
</dbReference>
<dbReference type="SUPFAM" id="SSF53335">
    <property type="entry name" value="S-adenosyl-L-methionine-dependent methyltransferases"/>
    <property type="match status" value="1"/>
</dbReference>
<evidence type="ECO:0000313" key="1">
    <source>
        <dbReference type="EMBL" id="CAJ1938224.1"/>
    </source>
</evidence>
<evidence type="ECO:0008006" key="3">
    <source>
        <dbReference type="Google" id="ProtNLM"/>
    </source>
</evidence>
<dbReference type="PANTHER" id="PTHR43861">
    <property type="entry name" value="TRANS-ACONITATE 2-METHYLTRANSFERASE-RELATED"/>
    <property type="match status" value="1"/>
</dbReference>